<dbReference type="EMBL" id="CP021425">
    <property type="protein sequence ID" value="ARU55110.1"/>
    <property type="molecule type" value="Genomic_DNA"/>
</dbReference>
<keyword evidence="1" id="KW-1133">Transmembrane helix</keyword>
<name>A0A1Y0I4E3_9GAMM</name>
<feature type="transmembrane region" description="Helical" evidence="1">
    <location>
        <begin position="756"/>
        <end position="778"/>
    </location>
</feature>
<feature type="transmembrane region" description="Helical" evidence="1">
    <location>
        <begin position="261"/>
        <end position="281"/>
    </location>
</feature>
<dbReference type="Proteomes" id="UP000196027">
    <property type="component" value="Chromosome"/>
</dbReference>
<dbReference type="Gene3D" id="1.20.1640.10">
    <property type="entry name" value="Multidrug efflux transporter AcrB transmembrane domain"/>
    <property type="match status" value="2"/>
</dbReference>
<evidence type="ECO:0000313" key="2">
    <source>
        <dbReference type="EMBL" id="ARU55110.1"/>
    </source>
</evidence>
<organism evidence="2 3">
    <name type="scientific">Oleiphilus messinensis</name>
    <dbReference type="NCBI Taxonomy" id="141451"/>
    <lineage>
        <taxon>Bacteria</taxon>
        <taxon>Pseudomonadati</taxon>
        <taxon>Pseudomonadota</taxon>
        <taxon>Gammaproteobacteria</taxon>
        <taxon>Oceanospirillales</taxon>
        <taxon>Oleiphilaceae</taxon>
        <taxon>Oleiphilus</taxon>
    </lineage>
</organism>
<sequence length="802" mass="88998">MHKRIVQTLLALLITTLFACSLLFPVQLSTGILDTLPDTEHQQSELLQSAIKQAGATFSGTFSIWLGHSEQHHARAAMEALRKELSTLEASDWLKVRKPGQISPATLTEIYTPYAERILSPTYRNRLLDNTPEQFQRYVMGILFDMSTPFVAQTVHQDTTLSLADFLTWRAESISRVTGSKKAGSEEAVVLDGRFYFRVMAQSKKASTVDESIVLRDKLEAALERVTEATPHEQTSLTLKVVRQGALFHNAANAKRAKFEFTTFGSATLVLLTLLVLLSFASTKPFGLLFGAITLALMGGWISLWVFFSTVHLVSLIFATSLLGIAIDYAFHMLCHGNRSQQYQQISRTLFLAFITTASGYIIVGLFPIMILKQVAVFMCSGLLCAVLGTIWLYPRLAQLQPSSIGVRSALINAAEQFGNRFSTPVQITCTVLLTLTALTSLAGHGLNLRYDDSIQALNSSPKALIEQEQLGMVLAKQTGFNWDSRFFVITAQNEQALLEKTEKLTAKLRTSHARNGFTDYLSLSDWVPSIRTQTENQTLLSDARRNNWFAGKLNILTPQYKIADPESVDPDAWLQPATILSSALAESLGTLWLELHHTGKQSGVATLVLFRNVSNELELAQLAQPEDGIYWHNKPRQLTETLAQYRELLEYIIVFSILSMFLICLLLKSPKVAFWVVTPPTLALFVSLLLSQWLLGNLNLFNLFAALLVLMLGIDYGFIYQGFGFRPLSIVSIWLSIASSCIAFGFFIFSQIPAIAHFGTTLVLGLGMLFIVAPFAARGHDPAALPETHFTIPPSENQKDV</sequence>
<proteinExistence type="predicted"/>
<feature type="transmembrane region" description="Helical" evidence="1">
    <location>
        <begin position="732"/>
        <end position="750"/>
    </location>
</feature>
<evidence type="ECO:0000256" key="1">
    <source>
        <dbReference type="SAM" id="Phobius"/>
    </source>
</evidence>
<gene>
    <name evidence="2" type="ORF">OLMES_1024</name>
</gene>
<dbReference type="OrthoDB" id="9780358at2"/>
<keyword evidence="3" id="KW-1185">Reference proteome</keyword>
<dbReference type="KEGG" id="ome:OLMES_1024"/>
<dbReference type="PROSITE" id="PS51257">
    <property type="entry name" value="PROKAR_LIPOPROTEIN"/>
    <property type="match status" value="1"/>
</dbReference>
<feature type="transmembrane region" description="Helical" evidence="1">
    <location>
        <begin position="288"/>
        <end position="307"/>
    </location>
</feature>
<feature type="transmembrane region" description="Helical" evidence="1">
    <location>
        <begin position="675"/>
        <end position="695"/>
    </location>
</feature>
<feature type="transmembrane region" description="Helical" evidence="1">
    <location>
        <begin position="313"/>
        <end position="331"/>
    </location>
</feature>
<dbReference type="AlphaFoldDB" id="A0A1Y0I4E3"/>
<feature type="transmembrane region" description="Helical" evidence="1">
    <location>
        <begin position="375"/>
        <end position="394"/>
    </location>
</feature>
<keyword evidence="1" id="KW-0812">Transmembrane</keyword>
<protein>
    <submittedName>
        <fullName evidence="2">Membrane protein, inferred for ABFAE pathway</fullName>
    </submittedName>
</protein>
<feature type="transmembrane region" description="Helical" evidence="1">
    <location>
        <begin position="351"/>
        <end position="369"/>
    </location>
</feature>
<accession>A0A1Y0I4E3</accession>
<feature type="transmembrane region" description="Helical" evidence="1">
    <location>
        <begin position="649"/>
        <end position="668"/>
    </location>
</feature>
<feature type="transmembrane region" description="Helical" evidence="1">
    <location>
        <begin position="701"/>
        <end position="720"/>
    </location>
</feature>
<evidence type="ECO:0000313" key="3">
    <source>
        <dbReference type="Proteomes" id="UP000196027"/>
    </source>
</evidence>
<reference evidence="2 3" key="1">
    <citation type="submission" date="2017-05" db="EMBL/GenBank/DDBJ databases">
        <title>Genomic insights into alkan degradation activity of Oleiphilus messinensis.</title>
        <authorList>
            <person name="Kozyavkin S.A."/>
            <person name="Slesarev A.I."/>
            <person name="Golyshin P.N."/>
            <person name="Korzhenkov A."/>
            <person name="Golyshina O.N."/>
            <person name="Toshchakov S.V."/>
        </authorList>
    </citation>
    <scope>NUCLEOTIDE SEQUENCE [LARGE SCALE GENOMIC DNA]</scope>
    <source>
        <strain evidence="2 3">ME102</strain>
    </source>
</reference>
<keyword evidence="1" id="KW-0472">Membrane</keyword>
<dbReference type="RefSeq" id="WP_087460248.1">
    <property type="nucleotide sequence ID" value="NZ_CP021425.1"/>
</dbReference>
<dbReference type="SUPFAM" id="SSF82866">
    <property type="entry name" value="Multidrug efflux transporter AcrB transmembrane domain"/>
    <property type="match status" value="2"/>
</dbReference>